<feature type="region of interest" description="Disordered" evidence="1">
    <location>
        <begin position="1"/>
        <end position="29"/>
    </location>
</feature>
<evidence type="ECO:0000313" key="2">
    <source>
        <dbReference type="EnsemblMetazoa" id="ACUA021019-PA"/>
    </source>
</evidence>
<evidence type="ECO:0000313" key="3">
    <source>
        <dbReference type="Proteomes" id="UP000075883"/>
    </source>
</evidence>
<dbReference type="EnsemblMetazoa" id="ACUA021019-RA">
    <property type="protein sequence ID" value="ACUA021019-PA"/>
    <property type="gene ID" value="ACUA021019"/>
</dbReference>
<sequence>MDKANVNGKVNHGHIKKAKESDEQNQMKPMEQGGQVALLNELTSEPLLLTTVSGEREVAPPCANSAQKSTLSDLCAILFISSGSGSVAEEIEAPVFERTGPRFESHSRRSPVRRADYRVAGTFKLRKPEMAGHKTSRGCRAIEEEVNTL</sequence>
<name>A0A182MLA9_9DIPT</name>
<proteinExistence type="predicted"/>
<accession>A0A182MLA9</accession>
<organism evidence="2 3">
    <name type="scientific">Anopheles culicifacies</name>
    <dbReference type="NCBI Taxonomy" id="139723"/>
    <lineage>
        <taxon>Eukaryota</taxon>
        <taxon>Metazoa</taxon>
        <taxon>Ecdysozoa</taxon>
        <taxon>Arthropoda</taxon>
        <taxon>Hexapoda</taxon>
        <taxon>Insecta</taxon>
        <taxon>Pterygota</taxon>
        <taxon>Neoptera</taxon>
        <taxon>Endopterygota</taxon>
        <taxon>Diptera</taxon>
        <taxon>Nematocera</taxon>
        <taxon>Culicoidea</taxon>
        <taxon>Culicidae</taxon>
        <taxon>Anophelinae</taxon>
        <taxon>Anopheles</taxon>
        <taxon>culicifacies species complex</taxon>
    </lineage>
</organism>
<keyword evidence="3" id="KW-1185">Reference proteome</keyword>
<reference evidence="2" key="2">
    <citation type="submission" date="2020-05" db="UniProtKB">
        <authorList>
            <consortium name="EnsemblMetazoa"/>
        </authorList>
    </citation>
    <scope>IDENTIFICATION</scope>
    <source>
        <strain evidence="2">A-37</strain>
    </source>
</reference>
<reference evidence="3" key="1">
    <citation type="submission" date="2013-09" db="EMBL/GenBank/DDBJ databases">
        <title>The Genome Sequence of Anopheles culicifacies species A.</title>
        <authorList>
            <consortium name="The Broad Institute Genomics Platform"/>
            <person name="Neafsey D.E."/>
            <person name="Besansky N."/>
            <person name="Howell P."/>
            <person name="Walton C."/>
            <person name="Young S.K."/>
            <person name="Zeng Q."/>
            <person name="Gargeya S."/>
            <person name="Fitzgerald M."/>
            <person name="Haas B."/>
            <person name="Abouelleil A."/>
            <person name="Allen A.W."/>
            <person name="Alvarado L."/>
            <person name="Arachchi H.M."/>
            <person name="Berlin A.M."/>
            <person name="Chapman S.B."/>
            <person name="Gainer-Dewar J."/>
            <person name="Goldberg J."/>
            <person name="Griggs A."/>
            <person name="Gujja S."/>
            <person name="Hansen M."/>
            <person name="Howarth C."/>
            <person name="Imamovic A."/>
            <person name="Ireland A."/>
            <person name="Larimer J."/>
            <person name="McCowan C."/>
            <person name="Murphy C."/>
            <person name="Pearson M."/>
            <person name="Poon T.W."/>
            <person name="Priest M."/>
            <person name="Roberts A."/>
            <person name="Saif S."/>
            <person name="Shea T."/>
            <person name="Sisk P."/>
            <person name="Sykes S."/>
            <person name="Wortman J."/>
            <person name="Nusbaum C."/>
            <person name="Birren B."/>
        </authorList>
    </citation>
    <scope>NUCLEOTIDE SEQUENCE [LARGE SCALE GENOMIC DNA]</scope>
    <source>
        <strain evidence="3">A-37</strain>
    </source>
</reference>
<dbReference type="VEuPathDB" id="VectorBase:ACUA021019"/>
<dbReference type="EMBL" id="AXCM01014260">
    <property type="status" value="NOT_ANNOTATED_CDS"/>
    <property type="molecule type" value="Genomic_DNA"/>
</dbReference>
<dbReference type="Proteomes" id="UP000075883">
    <property type="component" value="Unassembled WGS sequence"/>
</dbReference>
<evidence type="ECO:0000256" key="1">
    <source>
        <dbReference type="SAM" id="MobiDB-lite"/>
    </source>
</evidence>
<dbReference type="AlphaFoldDB" id="A0A182MLA9"/>
<protein>
    <submittedName>
        <fullName evidence="2">Uncharacterized protein</fullName>
    </submittedName>
</protein>